<evidence type="ECO:0000256" key="1">
    <source>
        <dbReference type="SAM" id="MobiDB-lite"/>
    </source>
</evidence>
<evidence type="ECO:0000313" key="3">
    <source>
        <dbReference type="Proteomes" id="UP001056012"/>
    </source>
</evidence>
<organism evidence="2 3">
    <name type="scientific">Curvularia clavata</name>
    <dbReference type="NCBI Taxonomy" id="95742"/>
    <lineage>
        <taxon>Eukaryota</taxon>
        <taxon>Fungi</taxon>
        <taxon>Dikarya</taxon>
        <taxon>Ascomycota</taxon>
        <taxon>Pezizomycotina</taxon>
        <taxon>Dothideomycetes</taxon>
        <taxon>Pleosporomycetidae</taxon>
        <taxon>Pleosporales</taxon>
        <taxon>Pleosporineae</taxon>
        <taxon>Pleosporaceae</taxon>
        <taxon>Curvularia</taxon>
    </lineage>
</organism>
<dbReference type="EMBL" id="CP089277">
    <property type="protein sequence ID" value="USP78717.1"/>
    <property type="molecule type" value="Genomic_DNA"/>
</dbReference>
<dbReference type="VEuPathDB" id="FungiDB:yc1106_05991"/>
<protein>
    <submittedName>
        <fullName evidence="2">Uncharacterized protein</fullName>
    </submittedName>
</protein>
<name>A0A9Q8Z923_CURCL</name>
<dbReference type="Proteomes" id="UP001056012">
    <property type="component" value="Chromosome 4"/>
</dbReference>
<feature type="compositionally biased region" description="Acidic residues" evidence="1">
    <location>
        <begin position="346"/>
        <end position="360"/>
    </location>
</feature>
<dbReference type="OrthoDB" id="3801492at2759"/>
<accession>A0A9Q8Z923</accession>
<feature type="region of interest" description="Disordered" evidence="1">
    <location>
        <begin position="337"/>
        <end position="425"/>
    </location>
</feature>
<keyword evidence="3" id="KW-1185">Reference proteome</keyword>
<reference evidence="2" key="1">
    <citation type="submission" date="2021-12" db="EMBL/GenBank/DDBJ databases">
        <title>Curvularia clavata genome.</title>
        <authorList>
            <person name="Cao Y."/>
        </authorList>
    </citation>
    <scope>NUCLEOTIDE SEQUENCE</scope>
    <source>
        <strain evidence="2">Yc1106</strain>
    </source>
</reference>
<evidence type="ECO:0000313" key="2">
    <source>
        <dbReference type="EMBL" id="USP78717.1"/>
    </source>
</evidence>
<feature type="compositionally biased region" description="Polar residues" evidence="1">
    <location>
        <begin position="367"/>
        <end position="381"/>
    </location>
</feature>
<sequence length="425" mass="48029">MSHDLTPQYAAPKLQNVPQYIPTYKQKVGAYMRVDTNVSTSSNGQHLSYNYGLVLDATLREDSNPSPCTPQDSTHGATANIRATCFDRPRTYKRTMGMSLFHLLLSRCQAIQCIVNASECKPQTQKSILDTQKSYSRIVIFTQEAMKIAESLESVALEARCEYWAGRGYRGLQDWRAAIMHFTNATRLDSSHGNSKHPISHFEGLLPHEKEDVGFLLQDAKQRHNEWTLRTKKIQKSQDEEDSKEAGWKDMKDHLWTPNGNLGDCVTKQQVENNSKAGIRTNVFLPKDGQKVRKLWKHEIPMIRKRLSMPDGKSSFRRTLNANEWFYILRGISTAEEDNISKNDQGETEEEEEEEEEEDAGVEKDTMSSPAGSPSIYSLKQSPIEKSLNLDDELQQSGFVDGGETPPAVGSFGGMTSRDVEEDQQ</sequence>
<gene>
    <name evidence="2" type="ORF">yc1106_05991</name>
</gene>
<proteinExistence type="predicted"/>
<dbReference type="AlphaFoldDB" id="A0A9Q8Z923"/>